<comment type="caution">
    <text evidence="2">The sequence shown here is derived from an EMBL/GenBank/DDBJ whole genome shotgun (WGS) entry which is preliminary data.</text>
</comment>
<proteinExistence type="predicted"/>
<evidence type="ECO:0000313" key="3">
    <source>
        <dbReference type="Proteomes" id="UP001331761"/>
    </source>
</evidence>
<accession>A0AAN8F8V5</accession>
<feature type="non-terminal residue" evidence="2">
    <location>
        <position position="1"/>
    </location>
</feature>
<gene>
    <name evidence="2" type="ORF">GCK32_010481</name>
</gene>
<dbReference type="EMBL" id="WIXE01016525">
    <property type="protein sequence ID" value="KAK5972560.1"/>
    <property type="molecule type" value="Genomic_DNA"/>
</dbReference>
<sequence length="117" mass="13317">VPGFDVENTNQKARRDSQQEQINRSVLSKTLRILSLPNADKNGVNAVLDNFPKNVVKYFQKYKSTELAVLLGWQYDDWHGTPIKKLLTSSELENMEVTFNICILVKKGMYQLKGISG</sequence>
<protein>
    <submittedName>
        <fullName evidence="2">Uncharacterized protein</fullName>
    </submittedName>
</protein>
<dbReference type="AlphaFoldDB" id="A0AAN8F8V5"/>
<evidence type="ECO:0000256" key="1">
    <source>
        <dbReference type="SAM" id="MobiDB-lite"/>
    </source>
</evidence>
<evidence type="ECO:0000313" key="2">
    <source>
        <dbReference type="EMBL" id="KAK5972560.1"/>
    </source>
</evidence>
<name>A0AAN8F8V5_TRICO</name>
<reference evidence="2 3" key="1">
    <citation type="submission" date="2019-10" db="EMBL/GenBank/DDBJ databases">
        <title>Assembly and Annotation for the nematode Trichostrongylus colubriformis.</title>
        <authorList>
            <person name="Martin J."/>
        </authorList>
    </citation>
    <scope>NUCLEOTIDE SEQUENCE [LARGE SCALE GENOMIC DNA]</scope>
    <source>
        <strain evidence="2">G859</strain>
        <tissue evidence="2">Whole worm</tissue>
    </source>
</reference>
<organism evidence="2 3">
    <name type="scientific">Trichostrongylus colubriformis</name>
    <name type="common">Black scour worm</name>
    <dbReference type="NCBI Taxonomy" id="6319"/>
    <lineage>
        <taxon>Eukaryota</taxon>
        <taxon>Metazoa</taxon>
        <taxon>Ecdysozoa</taxon>
        <taxon>Nematoda</taxon>
        <taxon>Chromadorea</taxon>
        <taxon>Rhabditida</taxon>
        <taxon>Rhabditina</taxon>
        <taxon>Rhabditomorpha</taxon>
        <taxon>Strongyloidea</taxon>
        <taxon>Trichostrongylidae</taxon>
        <taxon>Trichostrongylus</taxon>
    </lineage>
</organism>
<dbReference type="Proteomes" id="UP001331761">
    <property type="component" value="Unassembled WGS sequence"/>
</dbReference>
<keyword evidence="3" id="KW-1185">Reference proteome</keyword>
<feature type="region of interest" description="Disordered" evidence="1">
    <location>
        <begin position="1"/>
        <end position="21"/>
    </location>
</feature>